<dbReference type="KEGG" id="lhg:JMUB5056_1893"/>
<dbReference type="OrthoDB" id="9778567at2"/>
<dbReference type="EMBL" id="AP019846">
    <property type="protein sequence ID" value="BBM60291.1"/>
    <property type="molecule type" value="Genomic_DNA"/>
</dbReference>
<evidence type="ECO:0000256" key="2">
    <source>
        <dbReference type="ARBA" id="ARBA00022801"/>
    </source>
</evidence>
<dbReference type="RefSeq" id="WP_147006152.1">
    <property type="nucleotide sequence ID" value="NZ_AP019846.1"/>
</dbReference>
<dbReference type="PANTHER" id="PTHR34698:SF2">
    <property type="entry name" value="5-OXOPROLINASE SUBUNIT B"/>
    <property type="match status" value="1"/>
</dbReference>
<dbReference type="InterPro" id="IPR003833">
    <property type="entry name" value="CT_C_D"/>
</dbReference>
<evidence type="ECO:0000313" key="5">
    <source>
        <dbReference type="EMBL" id="BBM60291.1"/>
    </source>
</evidence>
<gene>
    <name evidence="5" type="ORF">JMUB5056_1893</name>
</gene>
<dbReference type="GO" id="GO:0016787">
    <property type="term" value="F:hydrolase activity"/>
    <property type="evidence" value="ECO:0007669"/>
    <property type="project" value="UniProtKB-KW"/>
</dbReference>
<dbReference type="AlphaFoldDB" id="A0A510LB20"/>
<keyword evidence="1" id="KW-0547">Nucleotide-binding</keyword>
<keyword evidence="3" id="KW-0067">ATP-binding</keyword>
<reference evidence="5 6" key="1">
    <citation type="submission" date="2019-07" db="EMBL/GenBank/DDBJ databases">
        <title>Complete Genome Sequence of Leptotrichia hongkongensis Strain JMUB5056.</title>
        <authorList>
            <person name="Watanabe S."/>
            <person name="Cui L."/>
        </authorList>
    </citation>
    <scope>NUCLEOTIDE SEQUENCE [LARGE SCALE GENOMIC DNA]</scope>
    <source>
        <strain evidence="5 6">JMUB5056</strain>
    </source>
</reference>
<evidence type="ECO:0000259" key="4">
    <source>
        <dbReference type="SMART" id="SM00796"/>
    </source>
</evidence>
<evidence type="ECO:0000256" key="3">
    <source>
        <dbReference type="ARBA" id="ARBA00022840"/>
    </source>
</evidence>
<evidence type="ECO:0000256" key="1">
    <source>
        <dbReference type="ARBA" id="ARBA00022741"/>
    </source>
</evidence>
<evidence type="ECO:0000313" key="6">
    <source>
        <dbReference type="Proteomes" id="UP000321561"/>
    </source>
</evidence>
<protein>
    <submittedName>
        <fullName evidence="5">Kinase A inhibitor</fullName>
    </submittedName>
</protein>
<organism evidence="5 6">
    <name type="scientific">Leptotrichia hongkongensis</name>
    <dbReference type="NCBI Taxonomy" id="554406"/>
    <lineage>
        <taxon>Bacteria</taxon>
        <taxon>Fusobacteriati</taxon>
        <taxon>Fusobacteriota</taxon>
        <taxon>Fusobacteriia</taxon>
        <taxon>Fusobacteriales</taxon>
        <taxon>Leptotrichiaceae</taxon>
        <taxon>Leptotrichia</taxon>
    </lineage>
</organism>
<dbReference type="Pfam" id="PF02682">
    <property type="entry name" value="CT_C_D"/>
    <property type="match status" value="1"/>
</dbReference>
<dbReference type="Gene3D" id="3.30.1360.40">
    <property type="match status" value="1"/>
</dbReference>
<accession>A0A510LB20</accession>
<dbReference type="InterPro" id="IPR010016">
    <property type="entry name" value="PxpB"/>
</dbReference>
<name>A0A510LB20_9FUSO</name>
<dbReference type="NCBIfam" id="TIGR00370">
    <property type="entry name" value="5-oxoprolinase subunit PxpB"/>
    <property type="match status" value="1"/>
</dbReference>
<sequence>MTGKQSEGIKILPEGDSAILIEFPKTISPEINGKITSLAHLIKEQHIEGVMDMIPAFCSLLIHYDPRVISYGKLLNRVNKIMKLNLDMKSKTKKVYEIPVCYGGEYGPDLEFVAKNAGLSIEEVIKIHSSKDYLIYMLGFLPGFSYLGGLDERIHTPRLANPRIKIPAGSVGIGGAQTGIYPLESPGGWQLIGKTPVKTYDSDRKDPILFEAGDYIRFVPISEAEFEKIEKEMEENKYECIVHKEEV</sequence>
<dbReference type="InterPro" id="IPR029000">
    <property type="entry name" value="Cyclophilin-like_dom_sf"/>
</dbReference>
<dbReference type="Proteomes" id="UP000321561">
    <property type="component" value="Chromosome"/>
</dbReference>
<keyword evidence="2" id="KW-0378">Hydrolase</keyword>
<dbReference type="SUPFAM" id="SSF160467">
    <property type="entry name" value="PH0987 N-terminal domain-like"/>
    <property type="match status" value="1"/>
</dbReference>
<dbReference type="GO" id="GO:0005524">
    <property type="term" value="F:ATP binding"/>
    <property type="evidence" value="ECO:0007669"/>
    <property type="project" value="UniProtKB-KW"/>
</dbReference>
<proteinExistence type="predicted"/>
<feature type="domain" description="Carboxyltransferase" evidence="4">
    <location>
        <begin position="9"/>
        <end position="210"/>
    </location>
</feature>
<dbReference type="SUPFAM" id="SSF50891">
    <property type="entry name" value="Cyclophilin-like"/>
    <property type="match status" value="1"/>
</dbReference>
<dbReference type="SMART" id="SM00796">
    <property type="entry name" value="AHS1"/>
    <property type="match status" value="1"/>
</dbReference>
<dbReference type="PANTHER" id="PTHR34698">
    <property type="entry name" value="5-OXOPROLINASE SUBUNIT B"/>
    <property type="match status" value="1"/>
</dbReference>
<dbReference type="Gene3D" id="2.40.100.10">
    <property type="entry name" value="Cyclophilin-like"/>
    <property type="match status" value="1"/>
</dbReference>